<evidence type="ECO:0000313" key="3">
    <source>
        <dbReference type="EMBL" id="JAT56479.1"/>
    </source>
</evidence>
<dbReference type="PROSITE" id="PS51140">
    <property type="entry name" value="CUE"/>
    <property type="match status" value="1"/>
</dbReference>
<dbReference type="SUPFAM" id="SSF46934">
    <property type="entry name" value="UBA-like"/>
    <property type="match status" value="1"/>
</dbReference>
<dbReference type="Pfam" id="PF02845">
    <property type="entry name" value="CUE"/>
    <property type="match status" value="1"/>
</dbReference>
<dbReference type="AlphaFoldDB" id="A0A1D1YPD1"/>
<protein>
    <submittedName>
        <fullName evidence="3">Activating signal cointegrator 1 complex subunit 2</fullName>
    </submittedName>
</protein>
<dbReference type="EMBL" id="GDJX01011457">
    <property type="protein sequence ID" value="JAT56479.1"/>
    <property type="molecule type" value="Transcribed_RNA"/>
</dbReference>
<sequence>RRESSGLGVPVAGRRALPAALPPARSPLSPSMASAPPQRSYGRRGHAPRQERRFAPRSGDASFSSSSRDRDAATPLPRSLTASLRGAPPPSSPSAGPSSRGGGGRRGTFVSYLPQDEAVASGLGVEDGGLDAVESQGVVDILNGELSRLLKMNPRDFWKEVACNDALHQFLDSYLQFRNRWYDLPHRGPSGAIAGVIVGEAELSRRVFMVFYRMSSNKEPGAHSGDCLNAKEHAALLQEKKLLDLPKLLDVCAIYGHDNNELTKFLVTNVVKLQPKLTHDMGSALSHFISIIHTMHQRCSSSLEFLLSSPAHEDLGLHGLHVDFLEVLDFINDAVVTLDAFIDAYRPAAMYLSHPAEISHGSEELLNILARLHDSLIPTLRQGFARLDNTKEVGANNSFSSNYTNTILSLKMLSMRIIKFGWKLLDICYLSDELLGDNLSLQITSKIFPAKVEDPVIRGDILVQTLREINKEVSLHLQDINGSLTFIQDVQKNYDMSGRINDLRTKGWIYMDDEQFHYVTGLATPEAWKEDPKPPVSSVGEKVQTDEDSVIMESKISQIKDLFPDYGNGFLTACLEVYDHNPEEVIQRILDGTLHEDLLSLDTSLEQVPRPMASLSRKDKGKTVLESTSLSRSAKGKEVLLQSESVDVLQSVVNNSMEKEDNSHPLSTSLLLHGRYTRKNVYDLSDTKILDSKTAKDSVRAAVLEAQYEDEYDDSFDELGLSVVESGFEAVENSGDRIISLPEKVLSSESERSKGSSGWRSQKQPQYYVKDGKNYSYKVSGSVPVRNSDEAELVRQAQNETIHGLGRGGNLPLGAVKKLMDSEEDINEDPDAVDTAGRGQMSSRGRGGRRGGYKQHRKDRAMRKAFAGLTSR</sequence>
<evidence type="ECO:0000256" key="1">
    <source>
        <dbReference type="SAM" id="MobiDB-lite"/>
    </source>
</evidence>
<feature type="region of interest" description="Disordered" evidence="1">
    <location>
        <begin position="1"/>
        <end position="109"/>
    </location>
</feature>
<dbReference type="CDD" id="cd14364">
    <property type="entry name" value="CUE_ASCC2"/>
    <property type="match status" value="1"/>
</dbReference>
<feature type="non-terminal residue" evidence="3">
    <location>
        <position position="1"/>
    </location>
</feature>
<feature type="domain" description="CUE" evidence="2">
    <location>
        <begin position="551"/>
        <end position="594"/>
    </location>
</feature>
<dbReference type="PANTHER" id="PTHR21494:SF0">
    <property type="entry name" value="ACTIVATING SIGNAL COINTEGRATOR 1 COMPLEX SUBUNIT 2"/>
    <property type="match status" value="1"/>
</dbReference>
<reference evidence="3" key="1">
    <citation type="submission" date="2015-07" db="EMBL/GenBank/DDBJ databases">
        <title>Transcriptome Assembly of Anthurium amnicola.</title>
        <authorList>
            <person name="Suzuki J."/>
        </authorList>
    </citation>
    <scope>NUCLEOTIDE SEQUENCE</scope>
</reference>
<gene>
    <name evidence="3" type="primary">ASCC2_0</name>
    <name evidence="3" type="ORF">g.83043</name>
</gene>
<feature type="region of interest" description="Disordered" evidence="1">
    <location>
        <begin position="746"/>
        <end position="765"/>
    </location>
</feature>
<accession>A0A1D1YPD1</accession>
<dbReference type="Gene3D" id="1.10.8.10">
    <property type="entry name" value="DNA helicase RuvA subunit, C-terminal domain"/>
    <property type="match status" value="1"/>
</dbReference>
<dbReference type="SMART" id="SM00546">
    <property type="entry name" value="CUE"/>
    <property type="match status" value="1"/>
</dbReference>
<dbReference type="InterPro" id="IPR052586">
    <property type="entry name" value="ASCC2"/>
</dbReference>
<dbReference type="PANTHER" id="PTHR21494">
    <property type="entry name" value="ACTIVATING SIGNAL COINTEGRATOR 1 COMPLEX SUBUNIT 2 ASC-1 COMPLEX SUBUNIT P100"/>
    <property type="match status" value="1"/>
</dbReference>
<evidence type="ECO:0000259" key="2">
    <source>
        <dbReference type="PROSITE" id="PS51140"/>
    </source>
</evidence>
<name>A0A1D1YPD1_9ARAE</name>
<dbReference type="InterPro" id="IPR009060">
    <property type="entry name" value="UBA-like_sf"/>
</dbReference>
<feature type="compositionally biased region" description="Basic residues" evidence="1">
    <location>
        <begin position="846"/>
        <end position="863"/>
    </location>
</feature>
<feature type="compositionally biased region" description="Acidic residues" evidence="1">
    <location>
        <begin position="822"/>
        <end position="832"/>
    </location>
</feature>
<feature type="region of interest" description="Disordered" evidence="1">
    <location>
        <begin position="820"/>
        <end position="872"/>
    </location>
</feature>
<dbReference type="InterPro" id="IPR003892">
    <property type="entry name" value="CUE"/>
</dbReference>
<feature type="compositionally biased region" description="Low complexity" evidence="1">
    <location>
        <begin position="26"/>
        <end position="37"/>
    </location>
</feature>
<proteinExistence type="predicted"/>
<feature type="compositionally biased region" description="Low complexity" evidence="1">
    <location>
        <begin position="57"/>
        <end position="66"/>
    </location>
</feature>
<dbReference type="InterPro" id="IPR041800">
    <property type="entry name" value="ASCC2_CUE"/>
</dbReference>
<organism evidence="3">
    <name type="scientific">Anthurium amnicola</name>
    <dbReference type="NCBI Taxonomy" id="1678845"/>
    <lineage>
        <taxon>Eukaryota</taxon>
        <taxon>Viridiplantae</taxon>
        <taxon>Streptophyta</taxon>
        <taxon>Embryophyta</taxon>
        <taxon>Tracheophyta</taxon>
        <taxon>Spermatophyta</taxon>
        <taxon>Magnoliopsida</taxon>
        <taxon>Liliopsida</taxon>
        <taxon>Araceae</taxon>
        <taxon>Pothoideae</taxon>
        <taxon>Potheae</taxon>
        <taxon>Anthurium</taxon>
    </lineage>
</organism>
<dbReference type="GO" id="GO:0043130">
    <property type="term" value="F:ubiquitin binding"/>
    <property type="evidence" value="ECO:0007669"/>
    <property type="project" value="InterPro"/>
</dbReference>